<protein>
    <submittedName>
        <fullName evidence="2">Uncharacterized protein</fullName>
    </submittedName>
</protein>
<feature type="non-terminal residue" evidence="2">
    <location>
        <position position="389"/>
    </location>
</feature>
<dbReference type="AlphaFoldDB" id="A0A8J9USW7"/>
<evidence type="ECO:0000256" key="1">
    <source>
        <dbReference type="SAM" id="MobiDB-lite"/>
    </source>
</evidence>
<proteinExistence type="predicted"/>
<dbReference type="EMBL" id="OV170233">
    <property type="protein sequence ID" value="CAH0719102.1"/>
    <property type="molecule type" value="Genomic_DNA"/>
</dbReference>
<organism evidence="2 3">
    <name type="scientific">Brenthis ino</name>
    <name type="common">lesser marbled fritillary</name>
    <dbReference type="NCBI Taxonomy" id="405034"/>
    <lineage>
        <taxon>Eukaryota</taxon>
        <taxon>Metazoa</taxon>
        <taxon>Ecdysozoa</taxon>
        <taxon>Arthropoda</taxon>
        <taxon>Hexapoda</taxon>
        <taxon>Insecta</taxon>
        <taxon>Pterygota</taxon>
        <taxon>Neoptera</taxon>
        <taxon>Endopterygota</taxon>
        <taxon>Lepidoptera</taxon>
        <taxon>Glossata</taxon>
        <taxon>Ditrysia</taxon>
        <taxon>Papilionoidea</taxon>
        <taxon>Nymphalidae</taxon>
        <taxon>Heliconiinae</taxon>
        <taxon>Argynnini</taxon>
        <taxon>Brenthis</taxon>
    </lineage>
</organism>
<name>A0A8J9USW7_9NEOP</name>
<reference evidence="2" key="1">
    <citation type="submission" date="2021-12" db="EMBL/GenBank/DDBJ databases">
        <authorList>
            <person name="Martin H S."/>
        </authorList>
    </citation>
    <scope>NUCLEOTIDE SEQUENCE</scope>
</reference>
<evidence type="ECO:0000313" key="2">
    <source>
        <dbReference type="EMBL" id="CAH0719102.1"/>
    </source>
</evidence>
<sequence>MASDPSDGRYAPEIIKHYYPSRRERKSRKLRQNVKFIINPSHKFKANVREEDISTSEDPVQSFDQTSTLSSPIKVNNPIDSSLQIDSPESLTKLRRQVINSTENLISKNEEPLAAVKIPEISNTAPMPLNSLKDYHIKPISLVELCLRMINSVEEISILKKRTLKATKEHTTFQTKGNSKAVGNSPSVDNFYEEMGCYIAAEEVVLLKDFLKEPSLNTLIRQDNIQQCPSMSPTSTLNFDLLPVIDSPQNLYEPLDIISSCSEDPMLGHISPCSGIGDYSPDNEDSDYRSNELLRQSSSESEDINMTDGKRRRSKRGKANKESWISEANKYKRMKGDTYAGRRKTEEGKVIFDVPRRKRSVELRCCHTENSKYFQCHKVTDENRQSNFN</sequence>
<feature type="region of interest" description="Disordered" evidence="1">
    <location>
        <begin position="272"/>
        <end position="326"/>
    </location>
</feature>
<dbReference type="OrthoDB" id="7491402at2759"/>
<feature type="compositionally biased region" description="Polar residues" evidence="1">
    <location>
        <begin position="56"/>
        <end position="71"/>
    </location>
</feature>
<evidence type="ECO:0000313" key="3">
    <source>
        <dbReference type="Proteomes" id="UP000838878"/>
    </source>
</evidence>
<feature type="region of interest" description="Disordered" evidence="1">
    <location>
        <begin position="48"/>
        <end position="71"/>
    </location>
</feature>
<dbReference type="Proteomes" id="UP000838878">
    <property type="component" value="Chromosome 13"/>
</dbReference>
<keyword evidence="3" id="KW-1185">Reference proteome</keyword>
<gene>
    <name evidence="2" type="ORF">BINO364_LOCUS5488</name>
</gene>
<accession>A0A8J9USW7</accession>